<dbReference type="Gene3D" id="3.30.565.10">
    <property type="entry name" value="Histidine kinase-like ATPase, C-terminal domain"/>
    <property type="match status" value="1"/>
</dbReference>
<name>A0ABP1F9M7_9FLAO</name>
<feature type="transmembrane region" description="Helical" evidence="1">
    <location>
        <begin position="155"/>
        <end position="175"/>
    </location>
</feature>
<evidence type="ECO:0000259" key="2">
    <source>
        <dbReference type="Pfam" id="PF06580"/>
    </source>
</evidence>
<sequence>MKIKQIYKQIINIGITNELTQKTVKRIKIVNFAAFFMGLNPLIALLVKYFINDLPDKMGLLFLTESIMYFSILFFNHLKKYDIAKSLFIIFFTAILFLHNNFLYKGEYTEYYYLVVPIGTLLFFDSKWVHYTFLVIAILLFFIPNYYLNIYEQGSFGFFHVIPFFLGLFVAVQYFRNENIKNEDKLKKAYVELEDKKKNELAHLQLKSLKAQMNPHFMFNAMNSIQALILKENKHEAYEYLTKFASLIRENLNMSEKSFVYFEEELSLLKKYLELEKLRFQNNFEYKISGIENITDIKIPSMIIQPFIENAIKHGLLHKTDGVKKVTIEFYQEEVLKCIVVDNGIGIQKSKEINTLNNKEASFSTKAIHDRLGLLKDYYKTDIGFTYEEVKLGTKVIIKIPYVNLDD</sequence>
<dbReference type="PANTHER" id="PTHR34220">
    <property type="entry name" value="SENSOR HISTIDINE KINASE YPDA"/>
    <property type="match status" value="1"/>
</dbReference>
<evidence type="ECO:0000313" key="3">
    <source>
        <dbReference type="EMBL" id="CAL2105077.1"/>
    </source>
</evidence>
<dbReference type="EMBL" id="CAXJRC010000003">
    <property type="protein sequence ID" value="CAL2105077.1"/>
    <property type="molecule type" value="Genomic_DNA"/>
</dbReference>
<dbReference type="GO" id="GO:0016301">
    <property type="term" value="F:kinase activity"/>
    <property type="evidence" value="ECO:0007669"/>
    <property type="project" value="UniProtKB-KW"/>
</dbReference>
<feature type="transmembrane region" description="Helical" evidence="1">
    <location>
        <begin position="87"/>
        <end position="104"/>
    </location>
</feature>
<accession>A0ABP1F9M7</accession>
<feature type="domain" description="Signal transduction histidine kinase internal region" evidence="2">
    <location>
        <begin position="205"/>
        <end position="284"/>
    </location>
</feature>
<evidence type="ECO:0000256" key="1">
    <source>
        <dbReference type="SAM" id="Phobius"/>
    </source>
</evidence>
<dbReference type="InterPro" id="IPR010559">
    <property type="entry name" value="Sig_transdc_His_kin_internal"/>
</dbReference>
<keyword evidence="1" id="KW-0472">Membrane</keyword>
<keyword evidence="4" id="KW-1185">Reference proteome</keyword>
<gene>
    <name evidence="3" type="ORF">T190115A13A_120072</name>
</gene>
<dbReference type="Pfam" id="PF06580">
    <property type="entry name" value="His_kinase"/>
    <property type="match status" value="1"/>
</dbReference>
<dbReference type="PANTHER" id="PTHR34220:SF7">
    <property type="entry name" value="SENSOR HISTIDINE KINASE YPDA"/>
    <property type="match status" value="1"/>
</dbReference>
<organism evidence="3 4">
    <name type="scientific">Tenacibaculum vairaonense</name>
    <dbReference type="NCBI Taxonomy" id="3137860"/>
    <lineage>
        <taxon>Bacteria</taxon>
        <taxon>Pseudomonadati</taxon>
        <taxon>Bacteroidota</taxon>
        <taxon>Flavobacteriia</taxon>
        <taxon>Flavobacteriales</taxon>
        <taxon>Flavobacteriaceae</taxon>
        <taxon>Tenacibaculum</taxon>
    </lineage>
</organism>
<dbReference type="InterPro" id="IPR050640">
    <property type="entry name" value="Bact_2-comp_sensor_kinase"/>
</dbReference>
<keyword evidence="1" id="KW-0812">Transmembrane</keyword>
<reference evidence="3 4" key="1">
    <citation type="submission" date="2024-05" db="EMBL/GenBank/DDBJ databases">
        <authorList>
            <person name="Duchaud E."/>
        </authorList>
    </citation>
    <scope>NUCLEOTIDE SEQUENCE [LARGE SCALE GENOMIC DNA]</scope>
    <source>
        <strain evidence="3">Ena-SAMPLE-TAB-13-05-2024-13:56:06:370-140305</strain>
    </source>
</reference>
<feature type="transmembrane region" description="Helical" evidence="1">
    <location>
        <begin position="29"/>
        <end position="51"/>
    </location>
</feature>
<protein>
    <submittedName>
        <fullName evidence="3">Histidine kinase</fullName>
    </submittedName>
</protein>
<dbReference type="RefSeq" id="WP_348736863.1">
    <property type="nucleotide sequence ID" value="NZ_CAXJRC010000003.1"/>
</dbReference>
<dbReference type="InterPro" id="IPR036890">
    <property type="entry name" value="HATPase_C_sf"/>
</dbReference>
<dbReference type="SUPFAM" id="SSF55874">
    <property type="entry name" value="ATPase domain of HSP90 chaperone/DNA topoisomerase II/histidine kinase"/>
    <property type="match status" value="1"/>
</dbReference>
<proteinExistence type="predicted"/>
<keyword evidence="1" id="KW-1133">Transmembrane helix</keyword>
<comment type="caution">
    <text evidence="3">The sequence shown here is derived from an EMBL/GenBank/DDBJ whole genome shotgun (WGS) entry which is preliminary data.</text>
</comment>
<evidence type="ECO:0000313" key="4">
    <source>
        <dbReference type="Proteomes" id="UP001497602"/>
    </source>
</evidence>
<keyword evidence="3" id="KW-0808">Transferase</keyword>
<feature type="transmembrane region" description="Helical" evidence="1">
    <location>
        <begin position="57"/>
        <end position="75"/>
    </location>
</feature>
<dbReference type="Proteomes" id="UP001497602">
    <property type="component" value="Unassembled WGS sequence"/>
</dbReference>
<feature type="transmembrane region" description="Helical" evidence="1">
    <location>
        <begin position="128"/>
        <end position="148"/>
    </location>
</feature>
<keyword evidence="3" id="KW-0418">Kinase</keyword>